<dbReference type="OrthoDB" id="4179406at2759"/>
<evidence type="ECO:0000313" key="3">
    <source>
        <dbReference type="Proteomes" id="UP000030108"/>
    </source>
</evidence>
<gene>
    <name evidence="2" type="ORF">RSOL_324080</name>
</gene>
<comment type="caution">
    <text evidence="2">The sequence shown here is derived from an EMBL/GenBank/DDBJ whole genome shotgun (WGS) entry which is preliminary data.</text>
</comment>
<dbReference type="Proteomes" id="UP000030108">
    <property type="component" value="Unassembled WGS sequence"/>
</dbReference>
<dbReference type="EMBL" id="JATN01000321">
    <property type="protein sequence ID" value="EUC59810.1"/>
    <property type="molecule type" value="Genomic_DNA"/>
</dbReference>
<proteinExistence type="predicted"/>
<protein>
    <submittedName>
        <fullName evidence="2">Uncharacterized protein</fullName>
    </submittedName>
</protein>
<evidence type="ECO:0000256" key="1">
    <source>
        <dbReference type="SAM" id="MobiDB-lite"/>
    </source>
</evidence>
<evidence type="ECO:0000313" key="2">
    <source>
        <dbReference type="EMBL" id="EUC59810.1"/>
    </source>
</evidence>
<dbReference type="AlphaFoldDB" id="A0A0A1ULM9"/>
<organism evidence="2 3">
    <name type="scientific">Rhizoctonia solani AG-3 Rhs1AP</name>
    <dbReference type="NCBI Taxonomy" id="1086054"/>
    <lineage>
        <taxon>Eukaryota</taxon>
        <taxon>Fungi</taxon>
        <taxon>Dikarya</taxon>
        <taxon>Basidiomycota</taxon>
        <taxon>Agaricomycotina</taxon>
        <taxon>Agaricomycetes</taxon>
        <taxon>Cantharellales</taxon>
        <taxon>Ceratobasidiaceae</taxon>
        <taxon>Rhizoctonia</taxon>
    </lineage>
</organism>
<sequence length="381" mass="42800">MEASQKEQNNAHEPPGAPFTEQLRSTSAPTSTRPFQVVKLILTIYVVSVALYSIVSESFPEVLCQLPVLSGYSPVCARELDYPKKPAINADFITLARLQSRLEYVLEDTASSPAVAENIKDSAMDLRDLIAQVRISSLVRKDILGRELELFVDDAKAAGGSLQELSGHVWGVVDQILSLNDHILIVLEISGGPLSSAIKFLLPFGRETSEVRQRRTESLWLQAIELLDRNLGRLIHQAEANIDLLRILEERLNTIQDMTVTEEETLRGEEEELKRQWFSDAKKMKSYSNGFKLLLEVRDHRKHALSQVTGVLLKLNQMSNDLGDLRERVAAPVIAGSSNIPIEAHIKSIQRGTERLVHGQTRMREIEDAYRQKKFCSSYST</sequence>
<name>A0A0A1ULM9_9AGAM</name>
<reference evidence="3" key="1">
    <citation type="journal article" date="2014" name="Genome Announc.">
        <title>Draft genome sequence of the plant-pathogenic soil fungus Rhizoctonia solani anastomosis group 3 strain Rhs1AP.</title>
        <authorList>
            <person name="Cubeta M.A."/>
            <person name="Thomas E."/>
            <person name="Dean R.A."/>
            <person name="Jabaji S."/>
            <person name="Neate S.M."/>
            <person name="Tavantzis S."/>
            <person name="Toda T."/>
            <person name="Vilgalys R."/>
            <person name="Bharathan N."/>
            <person name="Fedorova-Abrams N."/>
            <person name="Pakala S.B."/>
            <person name="Pakala S.M."/>
            <person name="Zafar N."/>
            <person name="Joardar V."/>
            <person name="Losada L."/>
            <person name="Nierman W.C."/>
        </authorList>
    </citation>
    <scope>NUCLEOTIDE SEQUENCE [LARGE SCALE GENOMIC DNA]</scope>
    <source>
        <strain evidence="3">AG-3</strain>
    </source>
</reference>
<feature type="region of interest" description="Disordered" evidence="1">
    <location>
        <begin position="1"/>
        <end position="27"/>
    </location>
</feature>
<accession>A0A0A1ULM9</accession>